<protein>
    <submittedName>
        <fullName evidence="11">MotA/TolQ/ExbB proton channel family protein</fullName>
    </submittedName>
</protein>
<evidence type="ECO:0000259" key="10">
    <source>
        <dbReference type="Pfam" id="PF01618"/>
    </source>
</evidence>
<evidence type="ECO:0000256" key="4">
    <source>
        <dbReference type="ARBA" id="ARBA00022989"/>
    </source>
</evidence>
<feature type="transmembrane region" description="Helical" evidence="8">
    <location>
        <begin position="365"/>
        <end position="389"/>
    </location>
</feature>
<dbReference type="EMBL" id="CP046056">
    <property type="protein sequence ID" value="QQD24178.1"/>
    <property type="molecule type" value="Genomic_DNA"/>
</dbReference>
<dbReference type="GO" id="GO:0017038">
    <property type="term" value="P:protein import"/>
    <property type="evidence" value="ECO:0007669"/>
    <property type="project" value="TreeGrafter"/>
</dbReference>
<keyword evidence="3 8" id="KW-0812">Transmembrane</keyword>
<reference evidence="11 12" key="1">
    <citation type="submission" date="2019-11" db="EMBL/GenBank/DDBJ databases">
        <title>Venatorbacter sp. nov. a predator of Campylobacter and other Gram-negative bacteria.</title>
        <authorList>
            <person name="Saeedi A."/>
            <person name="Cummings N.J."/>
            <person name="Connerton I.F."/>
            <person name="Connerton P.L."/>
        </authorList>
    </citation>
    <scope>NUCLEOTIDE SEQUENCE [LARGE SCALE GENOMIC DNA]</scope>
    <source>
        <strain evidence="11">XL5</strain>
    </source>
</reference>
<dbReference type="PANTHER" id="PTHR30625">
    <property type="entry name" value="PROTEIN TOLQ"/>
    <property type="match status" value="1"/>
</dbReference>
<evidence type="ECO:0000256" key="3">
    <source>
        <dbReference type="ARBA" id="ARBA00022692"/>
    </source>
</evidence>
<dbReference type="InterPro" id="IPR002898">
    <property type="entry name" value="MotA_ExbB_proton_chnl"/>
</dbReference>
<dbReference type="GO" id="GO:0005886">
    <property type="term" value="C:plasma membrane"/>
    <property type="evidence" value="ECO:0007669"/>
    <property type="project" value="UniProtKB-SubCell"/>
</dbReference>
<name>A0A9X7YNK3_9GAMM</name>
<comment type="similarity">
    <text evidence="6">Belongs to the exbB/tolQ family.</text>
</comment>
<gene>
    <name evidence="11" type="ORF">GJQ55_06680</name>
</gene>
<dbReference type="AlphaFoldDB" id="A0A9X7YNK3"/>
<dbReference type="Pfam" id="PF01618">
    <property type="entry name" value="MotA_ExbB"/>
    <property type="match status" value="1"/>
</dbReference>
<accession>A0A9X7YNK3</accession>
<feature type="signal peptide" evidence="9">
    <location>
        <begin position="1"/>
        <end position="23"/>
    </location>
</feature>
<comment type="subcellular location">
    <subcellularLocation>
        <location evidence="1">Cell membrane</location>
        <topology evidence="1">Multi-pass membrane protein</topology>
    </subcellularLocation>
    <subcellularLocation>
        <location evidence="6">Membrane</location>
        <topology evidence="6">Multi-pass membrane protein</topology>
    </subcellularLocation>
</comment>
<evidence type="ECO:0000256" key="9">
    <source>
        <dbReference type="SAM" id="SignalP"/>
    </source>
</evidence>
<evidence type="ECO:0000256" key="5">
    <source>
        <dbReference type="ARBA" id="ARBA00023136"/>
    </source>
</evidence>
<dbReference type="KEGG" id="vcw:GJQ55_06680"/>
<keyword evidence="7" id="KW-0175">Coiled coil</keyword>
<dbReference type="PIRSF" id="PIRSF037714">
    <property type="entry name" value="TolR"/>
    <property type="match status" value="1"/>
</dbReference>
<keyword evidence="6" id="KW-0813">Transport</keyword>
<dbReference type="Proteomes" id="UP000596074">
    <property type="component" value="Chromosome"/>
</dbReference>
<feature type="domain" description="MotA/TolQ/ExbB proton channel" evidence="10">
    <location>
        <begin position="325"/>
        <end position="440"/>
    </location>
</feature>
<keyword evidence="9" id="KW-0732">Signal</keyword>
<evidence type="ECO:0000256" key="6">
    <source>
        <dbReference type="RuleBase" id="RU004057"/>
    </source>
</evidence>
<proteinExistence type="inferred from homology"/>
<keyword evidence="4 8" id="KW-1133">Transmembrane helix</keyword>
<evidence type="ECO:0000256" key="7">
    <source>
        <dbReference type="SAM" id="Coils"/>
    </source>
</evidence>
<dbReference type="PANTHER" id="PTHR30625:SF11">
    <property type="entry name" value="MOTA_TOLQ_EXBB PROTON CHANNEL DOMAIN-CONTAINING PROTEIN"/>
    <property type="match status" value="1"/>
</dbReference>
<keyword evidence="5 8" id="KW-0472">Membrane</keyword>
<organism evidence="11 12">
    <name type="scientific">Venatoribacter cucullus</name>
    <dbReference type="NCBI Taxonomy" id="2661630"/>
    <lineage>
        <taxon>Bacteria</taxon>
        <taxon>Pseudomonadati</taxon>
        <taxon>Pseudomonadota</taxon>
        <taxon>Gammaproteobacteria</taxon>
        <taxon>Oceanospirillales</taxon>
        <taxon>Oceanospirillaceae</taxon>
        <taxon>Venatoribacter</taxon>
    </lineage>
</organism>
<keyword evidence="6" id="KW-0653">Protein transport</keyword>
<sequence length="466" mass="50319">MNLFKHARTLLLSVALASPLALAEDNAPAAKPDPLANLLQQIGSYQRAENSQNKAREAAFLADVAEQNRLLSEARAALKREQQLADSLKKRFDNNEQALTEREEELRLRVGNLGEMFGVVRQVAGDLNTVLADSLTRVELPQRKADLDKLAGAKELPTIAELEDLWFTLQQEMSINGAIRRFDAPVINTDGSSAPRSVVRLGVFNALDDAGYLSFDAELQQLRALGRQPAQAGLAQDYLTSTDTVAAVAIDPSRGALLTLSLESPDLIERIQQGALVGYIIIALGLIGLLIAAVRLITLEGIAAKVRRQQQDITQPTADNPLGRVLQVYQNLPRPVDMDTLEAKMDEAVLHELPALERGQAIIKLFAGIAPLLGLLGTVTGMIATFQAITNFGTGDPKLMAAGISQALVTTVLGLLAAIPLLLAHNWVASRSKNLVQLLDEQSAGLMATALEQQQQQQQQQPQAGQ</sequence>
<keyword evidence="12" id="KW-1185">Reference proteome</keyword>
<feature type="coiled-coil region" evidence="7">
    <location>
        <begin position="61"/>
        <end position="105"/>
    </location>
</feature>
<dbReference type="InterPro" id="IPR017270">
    <property type="entry name" value="MotA/TolQ/ExbB-rel"/>
</dbReference>
<dbReference type="InterPro" id="IPR050790">
    <property type="entry name" value="ExbB/TolQ_transport"/>
</dbReference>
<keyword evidence="2" id="KW-1003">Cell membrane</keyword>
<dbReference type="RefSeq" id="WP_228344215.1">
    <property type="nucleotide sequence ID" value="NZ_CP046056.1"/>
</dbReference>
<evidence type="ECO:0000313" key="11">
    <source>
        <dbReference type="EMBL" id="QQD24178.1"/>
    </source>
</evidence>
<evidence type="ECO:0000256" key="8">
    <source>
        <dbReference type="SAM" id="Phobius"/>
    </source>
</evidence>
<evidence type="ECO:0000313" key="12">
    <source>
        <dbReference type="Proteomes" id="UP000596074"/>
    </source>
</evidence>
<evidence type="ECO:0000256" key="1">
    <source>
        <dbReference type="ARBA" id="ARBA00004651"/>
    </source>
</evidence>
<feature type="transmembrane region" description="Helical" evidence="8">
    <location>
        <begin position="401"/>
        <end position="423"/>
    </location>
</feature>
<evidence type="ECO:0000256" key="2">
    <source>
        <dbReference type="ARBA" id="ARBA00022475"/>
    </source>
</evidence>
<feature type="transmembrane region" description="Helical" evidence="8">
    <location>
        <begin position="276"/>
        <end position="298"/>
    </location>
</feature>
<feature type="chain" id="PRO_5040957183" evidence="9">
    <location>
        <begin position="24"/>
        <end position="466"/>
    </location>
</feature>